<reference evidence="9 10" key="1">
    <citation type="journal article" date="2020" name="Nature">
        <title>Six reference-quality genomes reveal evolution of bat adaptations.</title>
        <authorList>
            <person name="Jebb D."/>
            <person name="Huang Z."/>
            <person name="Pippel M."/>
            <person name="Hughes G.M."/>
            <person name="Lavrichenko K."/>
            <person name="Devanna P."/>
            <person name="Winkler S."/>
            <person name="Jermiin L.S."/>
            <person name="Skirmuntt E.C."/>
            <person name="Katzourakis A."/>
            <person name="Burkitt-Gray L."/>
            <person name="Ray D.A."/>
            <person name="Sullivan K.A.M."/>
            <person name="Roscito J.G."/>
            <person name="Kirilenko B.M."/>
            <person name="Davalos L.M."/>
            <person name="Corthals A.P."/>
            <person name="Power M.L."/>
            <person name="Jones G."/>
            <person name="Ransome R.D."/>
            <person name="Dechmann D.K.N."/>
            <person name="Locatelli A.G."/>
            <person name="Puechmaille S.J."/>
            <person name="Fedrigo O."/>
            <person name="Jarvis E.D."/>
            <person name="Hiller M."/>
            <person name="Vernes S.C."/>
            <person name="Myers E.W."/>
            <person name="Teeling E.C."/>
        </authorList>
    </citation>
    <scope>NUCLEOTIDE SEQUENCE [LARGE SCALE GENOMIC DNA]</scope>
    <source>
        <strain evidence="9">MPipKuh1</strain>
        <tissue evidence="9">Flight muscle</tissue>
    </source>
</reference>
<comment type="caution">
    <text evidence="9">The sequence shown here is derived from an EMBL/GenBank/DDBJ whole genome shotgun (WGS) entry which is preliminary data.</text>
</comment>
<evidence type="ECO:0000259" key="8">
    <source>
        <dbReference type="PROSITE" id="PS50071"/>
    </source>
</evidence>
<dbReference type="GO" id="GO:0000978">
    <property type="term" value="F:RNA polymerase II cis-regulatory region sequence-specific DNA binding"/>
    <property type="evidence" value="ECO:0007669"/>
    <property type="project" value="TreeGrafter"/>
</dbReference>
<dbReference type="SMART" id="SM00389">
    <property type="entry name" value="HOX"/>
    <property type="match status" value="1"/>
</dbReference>
<evidence type="ECO:0000256" key="5">
    <source>
        <dbReference type="PROSITE-ProRule" id="PRU00108"/>
    </source>
</evidence>
<dbReference type="GO" id="GO:0005634">
    <property type="term" value="C:nucleus"/>
    <property type="evidence" value="ECO:0007669"/>
    <property type="project" value="UniProtKB-SubCell"/>
</dbReference>
<comment type="subcellular location">
    <subcellularLocation>
        <location evidence="1 5 6">Nucleus</location>
    </subcellularLocation>
</comment>
<keyword evidence="10" id="KW-1185">Reference proteome</keyword>
<feature type="DNA-binding region" description="Homeobox" evidence="5">
    <location>
        <begin position="20"/>
        <end position="79"/>
    </location>
</feature>
<dbReference type="PANTHER" id="PTHR45793">
    <property type="entry name" value="HOMEOBOX PROTEIN"/>
    <property type="match status" value="1"/>
</dbReference>
<dbReference type="PROSITE" id="PS50071">
    <property type="entry name" value="HOMEOBOX_2"/>
    <property type="match status" value="1"/>
</dbReference>
<organism evidence="9 10">
    <name type="scientific">Pipistrellus kuhlii</name>
    <name type="common">Kuhl's pipistrelle</name>
    <dbReference type="NCBI Taxonomy" id="59472"/>
    <lineage>
        <taxon>Eukaryota</taxon>
        <taxon>Metazoa</taxon>
        <taxon>Chordata</taxon>
        <taxon>Craniata</taxon>
        <taxon>Vertebrata</taxon>
        <taxon>Euteleostomi</taxon>
        <taxon>Mammalia</taxon>
        <taxon>Eutheria</taxon>
        <taxon>Laurasiatheria</taxon>
        <taxon>Chiroptera</taxon>
        <taxon>Yangochiroptera</taxon>
        <taxon>Vespertilionidae</taxon>
        <taxon>Pipistrellus</taxon>
    </lineage>
</organism>
<evidence type="ECO:0000256" key="4">
    <source>
        <dbReference type="ARBA" id="ARBA00023242"/>
    </source>
</evidence>
<feature type="region of interest" description="Disordered" evidence="7">
    <location>
        <begin position="1"/>
        <end position="25"/>
    </location>
</feature>
<proteinExistence type="predicted"/>
<evidence type="ECO:0000256" key="2">
    <source>
        <dbReference type="ARBA" id="ARBA00023125"/>
    </source>
</evidence>
<dbReference type="InterPro" id="IPR001356">
    <property type="entry name" value="HD"/>
</dbReference>
<dbReference type="EMBL" id="JACAGB010000114">
    <property type="protein sequence ID" value="KAF6269263.1"/>
    <property type="molecule type" value="Genomic_DNA"/>
</dbReference>
<dbReference type="Gene3D" id="1.10.10.60">
    <property type="entry name" value="Homeodomain-like"/>
    <property type="match status" value="1"/>
</dbReference>
<feature type="domain" description="Homeobox" evidence="8">
    <location>
        <begin position="18"/>
        <end position="78"/>
    </location>
</feature>
<feature type="region of interest" description="Disordered" evidence="7">
    <location>
        <begin position="77"/>
        <end position="96"/>
    </location>
</feature>
<gene>
    <name evidence="9" type="ORF">mPipKuh1_008117</name>
</gene>
<evidence type="ECO:0000256" key="1">
    <source>
        <dbReference type="ARBA" id="ARBA00004123"/>
    </source>
</evidence>
<name>A0A7J7QZQ4_PIPKU</name>
<dbReference type="CDD" id="cd00086">
    <property type="entry name" value="homeodomain"/>
    <property type="match status" value="1"/>
</dbReference>
<keyword evidence="3 5" id="KW-0371">Homeobox</keyword>
<dbReference type="PANTHER" id="PTHR45793:SF12">
    <property type="entry name" value="TETRAPEPTIDE REPEAT HOMEOBOX 1"/>
    <property type="match status" value="1"/>
</dbReference>
<accession>A0A7J7QZQ4</accession>
<dbReference type="InterPro" id="IPR009057">
    <property type="entry name" value="Homeodomain-like_sf"/>
</dbReference>
<protein>
    <recommendedName>
        <fullName evidence="8">Homeobox domain-containing protein</fullName>
    </recommendedName>
</protein>
<keyword evidence="4 5" id="KW-0539">Nucleus</keyword>
<dbReference type="PROSITE" id="PS00027">
    <property type="entry name" value="HOMEOBOX_1"/>
    <property type="match status" value="1"/>
</dbReference>
<evidence type="ECO:0000256" key="6">
    <source>
        <dbReference type="RuleBase" id="RU000682"/>
    </source>
</evidence>
<evidence type="ECO:0000256" key="7">
    <source>
        <dbReference type="SAM" id="MobiDB-lite"/>
    </source>
</evidence>
<sequence>MQEPPSPQGAPSSPARPKKKRQKRTVYTEAQLTELEAFFKGKHYGTYDERVSLATRLNLQEHQVQVWFKNRRAKERKLQKLRKEQDPGAPAEPQGRGMYPAAPVPMPAGPAFQGDPELPPMPVFPEEPVFPNQPQHYGGPGFYSPPPPTDLQVSPEAESCVYNYSQACCGPAQSYPAMVPTAPVPAPAPAQAGVLPRLPYNGFNATPVMIPAELRPRPLEGYISSCQPWPEEEEDTCDYLNL</sequence>
<evidence type="ECO:0000256" key="3">
    <source>
        <dbReference type="ARBA" id="ARBA00023155"/>
    </source>
</evidence>
<dbReference type="InterPro" id="IPR017970">
    <property type="entry name" value="Homeobox_CS"/>
</dbReference>
<dbReference type="SUPFAM" id="SSF46689">
    <property type="entry name" value="Homeodomain-like"/>
    <property type="match status" value="1"/>
</dbReference>
<dbReference type="Pfam" id="PF00046">
    <property type="entry name" value="Homeodomain"/>
    <property type="match status" value="1"/>
</dbReference>
<evidence type="ECO:0000313" key="9">
    <source>
        <dbReference type="EMBL" id="KAF6269263.1"/>
    </source>
</evidence>
<dbReference type="Proteomes" id="UP000558488">
    <property type="component" value="Unassembled WGS sequence"/>
</dbReference>
<evidence type="ECO:0000313" key="10">
    <source>
        <dbReference type="Proteomes" id="UP000558488"/>
    </source>
</evidence>
<dbReference type="AlphaFoldDB" id="A0A7J7QZQ4"/>
<keyword evidence="2 5" id="KW-0238">DNA-binding</keyword>
<feature type="compositionally biased region" description="Basic and acidic residues" evidence="7">
    <location>
        <begin position="77"/>
        <end position="86"/>
    </location>
</feature>
<dbReference type="GO" id="GO:0000981">
    <property type="term" value="F:DNA-binding transcription factor activity, RNA polymerase II-specific"/>
    <property type="evidence" value="ECO:0007669"/>
    <property type="project" value="InterPro"/>
</dbReference>